<accession>A0A8S5R006</accession>
<proteinExistence type="predicted"/>
<evidence type="ECO:0000313" key="1">
    <source>
        <dbReference type="EMBL" id="DAE24506.1"/>
    </source>
</evidence>
<sequence>MAKIDLFYTLKLNTSDIYEQIAKNGCVETDFKTAKNAGWVVALGDNQLLRFIRQIKDKPFDKEKVQTLYDRRNILKQDKSSKKNAREITKIQNEINELLFVPDLVTVRTDTTQKDYKQLCKTGFSVKFKVNDTEYVTKYKRLCAGAGQLRKNSANFVNAEIYDQLLNIMLCGLDAKSIGKINLAKFGAYLALSTSATKVVKTPRICVIDDYEYVLHNQKVDWIYKNDKGEDDIREEYIDFTINAFDGAGMVSPEMASRWQQDLEIDYLPSSFIIRAPWTKGAVSCFDFHRFAKEVAHKNTIKDYWGKIHNVDEIDVILTKSQFKMAQKYDSYDQYLFYYKKYGHVFGVARANKKESSYLNLLNYQYLQSNDFTEESIKALAQPTVDWLQKVMSCDTLYTSLMMIGCHEKDTLEEIESRLDSPIAKCMLYNLDIINDNYARQKVMRLIRKKIDQAKIGKIYVEGSYDFLIPDLYAMAEHAFGMEVKGLIPAKCAYSKRWVDKGAKKISAQRSPLVAPAENQVLNVYSNDRCQDWFRYITWGNVLSIADLTEIAMSDADNDGDIIATSDNRYLINAINPELPIITYEKQKAKSQKLNFETLGNFDVKSFDSPIGGITNLASNLYAMLGLFQKDSREYNEIEKRIRLLRRAQGDAIDKAKGVVYSAPPKYWSHRQKYIPITDDMTDEQKQEIQKQNEEIKFNNSICCDKKTYFFGYVYPKEMARLKHYKKKQGDLCRKNFGCKLKDLKQKQDKTVEEKQFLRSYYKYMPLFNSNCTMNNLARYVEDYEFKENKSSKYFDYSCLMSNKDREFKKSICKQIQDVIHKFQHNYPILLKKIGHDRDWGIEDTNTLGSDRESFFDGFFDYYKNELMNILSNEEELVDYIIYVYYEQCKSADKSLLWELYSDIVLNNVKNNSDHYYKIVESVDGQEFFGKKFVLQEVAK</sequence>
<organism evidence="1">
    <name type="scientific">Siphoviridae sp. ctyvQ1</name>
    <dbReference type="NCBI Taxonomy" id="2826525"/>
    <lineage>
        <taxon>Viruses</taxon>
        <taxon>Duplodnaviria</taxon>
        <taxon>Heunggongvirae</taxon>
        <taxon>Uroviricota</taxon>
        <taxon>Caudoviricetes</taxon>
    </lineage>
</organism>
<reference evidence="1" key="1">
    <citation type="journal article" date="2021" name="Proc. Natl. Acad. Sci. U.S.A.">
        <title>A Catalog of Tens of Thousands of Viruses from Human Metagenomes Reveals Hidden Associations with Chronic Diseases.</title>
        <authorList>
            <person name="Tisza M.J."/>
            <person name="Buck C.B."/>
        </authorList>
    </citation>
    <scope>NUCLEOTIDE SEQUENCE</scope>
    <source>
        <strain evidence="1">CtyvQ1</strain>
    </source>
</reference>
<dbReference type="EMBL" id="BK015776">
    <property type="protein sequence ID" value="DAE24506.1"/>
    <property type="molecule type" value="Genomic_DNA"/>
</dbReference>
<protein>
    <submittedName>
        <fullName evidence="1">RNA dependent RNA polymerase</fullName>
    </submittedName>
</protein>
<name>A0A8S5R006_9CAUD</name>